<dbReference type="PANTHER" id="PTHR30294">
    <property type="entry name" value="MEMBRANE COMPONENT OF ABC TRANSPORTER YHHJ-RELATED"/>
    <property type="match status" value="1"/>
</dbReference>
<evidence type="ECO:0000256" key="7">
    <source>
        <dbReference type="ARBA" id="ARBA00023136"/>
    </source>
</evidence>
<protein>
    <submittedName>
        <fullName evidence="10">ABC transporter permease</fullName>
    </submittedName>
</protein>
<feature type="transmembrane region" description="Helical" evidence="8">
    <location>
        <begin position="394"/>
        <end position="413"/>
    </location>
</feature>
<keyword evidence="11" id="KW-1185">Reference proteome</keyword>
<sequence>MLQSIKKEVLLLIRDIGALIILFAMPLLLVVTVTLLQDGAFKTISEQQTKVLIVDNDGGEIAQHIAKGLASNGSFIPISILNEKPITEAIAREEVLAGNYLLAIVIPAKLSDDLQAEVANNVTFIINAFAGETTATPSTNIPTKEVRLYFDPTLQTAFKESVKSAIGKLLYQIENAFIYKSFEKQLDEGIELPKTEALVSFKEINPHTATEVGIPNATQHNVPAWALFAIFFITIPLSASIVKEKTQGTALRLFTSPLPYRVLIGAKVVVFLGVSLLQFVLMLLMGVFLFPYLGLPTLEVSGRLLPLLLIALSAGLSAIGLGVLLGTLSKTQEQSAPLGATLTVLFAAIGGIWIPTFAMPPIMQTIAKLSPMNWGLQAFYDVLLREVSISELCLKISALLLFFGVCVTFSVYYDKAKRNL</sequence>
<evidence type="ECO:0000256" key="1">
    <source>
        <dbReference type="ARBA" id="ARBA00004651"/>
    </source>
</evidence>
<feature type="transmembrane region" description="Helical" evidence="8">
    <location>
        <begin position="222"/>
        <end position="242"/>
    </location>
</feature>
<keyword evidence="4" id="KW-1003">Cell membrane</keyword>
<proteinExistence type="inferred from homology"/>
<evidence type="ECO:0000256" key="5">
    <source>
        <dbReference type="ARBA" id="ARBA00022692"/>
    </source>
</evidence>
<evidence type="ECO:0000313" key="11">
    <source>
        <dbReference type="Proteomes" id="UP000681610"/>
    </source>
</evidence>
<dbReference type="Gene3D" id="3.40.1710.10">
    <property type="entry name" value="abc type-2 transporter like domain"/>
    <property type="match status" value="1"/>
</dbReference>
<evidence type="ECO:0000256" key="2">
    <source>
        <dbReference type="ARBA" id="ARBA00007783"/>
    </source>
</evidence>
<keyword evidence="5 8" id="KW-0812">Transmembrane</keyword>
<feature type="domain" description="ABC transmembrane type-2" evidence="9">
    <location>
        <begin position="184"/>
        <end position="417"/>
    </location>
</feature>
<dbReference type="InterPro" id="IPR051449">
    <property type="entry name" value="ABC-2_transporter_component"/>
</dbReference>
<gene>
    <name evidence="10" type="ORF">J4N46_12340</name>
</gene>
<evidence type="ECO:0000313" key="10">
    <source>
        <dbReference type="EMBL" id="MBO1885179.1"/>
    </source>
</evidence>
<accession>A0ABS3Q0Q5</accession>
<feature type="transmembrane region" description="Helical" evidence="8">
    <location>
        <begin position="262"/>
        <end position="292"/>
    </location>
</feature>
<evidence type="ECO:0000256" key="8">
    <source>
        <dbReference type="SAM" id="Phobius"/>
    </source>
</evidence>
<organism evidence="10 11">
    <name type="scientific">Capnocytophaga bilenii</name>
    <dbReference type="NCBI Taxonomy" id="2819369"/>
    <lineage>
        <taxon>Bacteria</taxon>
        <taxon>Pseudomonadati</taxon>
        <taxon>Bacteroidota</taxon>
        <taxon>Flavobacteriia</taxon>
        <taxon>Flavobacteriales</taxon>
        <taxon>Flavobacteriaceae</taxon>
        <taxon>Capnocytophaga</taxon>
    </lineage>
</organism>
<reference evidence="10 11" key="1">
    <citation type="submission" date="2021-03" db="EMBL/GenBank/DDBJ databases">
        <title>Isolation and description of Capnocytophaga bilenii sp. nov., a novel Capnocytophaga species, isolated from a gingivitis subject.</title>
        <authorList>
            <person name="Antezack A."/>
            <person name="Monnet-Corti V."/>
            <person name="La Scola B."/>
        </authorList>
    </citation>
    <scope>NUCLEOTIDE SEQUENCE [LARGE SCALE GENOMIC DNA]</scope>
    <source>
        <strain evidence="10 11">Marseille-Q4570</strain>
    </source>
</reference>
<comment type="caution">
    <text evidence="10">The sequence shown here is derived from an EMBL/GenBank/DDBJ whole genome shotgun (WGS) entry which is preliminary data.</text>
</comment>
<evidence type="ECO:0000256" key="3">
    <source>
        <dbReference type="ARBA" id="ARBA00022448"/>
    </source>
</evidence>
<comment type="subcellular location">
    <subcellularLocation>
        <location evidence="1">Cell membrane</location>
        <topology evidence="1">Multi-pass membrane protein</topology>
    </subcellularLocation>
</comment>
<keyword evidence="3" id="KW-0813">Transport</keyword>
<name>A0ABS3Q0Q5_9FLAO</name>
<evidence type="ECO:0000259" key="9">
    <source>
        <dbReference type="PROSITE" id="PS51012"/>
    </source>
</evidence>
<feature type="transmembrane region" description="Helical" evidence="8">
    <location>
        <begin position="304"/>
        <end position="326"/>
    </location>
</feature>
<dbReference type="InterPro" id="IPR047817">
    <property type="entry name" value="ABC2_TM_bact-type"/>
</dbReference>
<feature type="transmembrane region" description="Helical" evidence="8">
    <location>
        <begin position="338"/>
        <end position="358"/>
    </location>
</feature>
<evidence type="ECO:0000256" key="6">
    <source>
        <dbReference type="ARBA" id="ARBA00022989"/>
    </source>
</evidence>
<dbReference type="InterPro" id="IPR013525">
    <property type="entry name" value="ABC2_TM"/>
</dbReference>
<keyword evidence="7 8" id="KW-0472">Membrane</keyword>
<evidence type="ECO:0000256" key="4">
    <source>
        <dbReference type="ARBA" id="ARBA00022475"/>
    </source>
</evidence>
<dbReference type="Proteomes" id="UP000681610">
    <property type="component" value="Unassembled WGS sequence"/>
</dbReference>
<dbReference type="PANTHER" id="PTHR30294:SF38">
    <property type="entry name" value="TRANSPORT PERMEASE PROTEIN"/>
    <property type="match status" value="1"/>
</dbReference>
<dbReference type="Pfam" id="PF12698">
    <property type="entry name" value="ABC2_membrane_3"/>
    <property type="match status" value="1"/>
</dbReference>
<dbReference type="EMBL" id="JAGDYP010000015">
    <property type="protein sequence ID" value="MBO1885179.1"/>
    <property type="molecule type" value="Genomic_DNA"/>
</dbReference>
<keyword evidence="6 8" id="KW-1133">Transmembrane helix</keyword>
<comment type="similarity">
    <text evidence="2">Belongs to the ABC-2 integral membrane protein family.</text>
</comment>
<dbReference type="RefSeq" id="WP_208059528.1">
    <property type="nucleotide sequence ID" value="NZ_JAGDYP010000015.1"/>
</dbReference>
<dbReference type="PROSITE" id="PS51012">
    <property type="entry name" value="ABC_TM2"/>
    <property type="match status" value="1"/>
</dbReference>
<feature type="transmembrane region" description="Helical" evidence="8">
    <location>
        <begin position="12"/>
        <end position="36"/>
    </location>
</feature>